<dbReference type="HOGENOM" id="CLU_105793_0_1_12"/>
<dbReference type="RefSeq" id="WP_015711824.1">
    <property type="nucleotide sequence ID" value="NC_015577.1"/>
</dbReference>
<dbReference type="STRING" id="545695.TREAZ_0098"/>
<reference evidence="1 2" key="2">
    <citation type="journal article" date="2011" name="ISME J.">
        <title>RNA-seq reveals cooperative metabolic interactions between two termite-gut spirochete species in co-culture.</title>
        <authorList>
            <person name="Rosenthal A.Z."/>
            <person name="Matson E.G."/>
            <person name="Eldar A."/>
            <person name="Leadbetter J.R."/>
        </authorList>
    </citation>
    <scope>NUCLEOTIDE SEQUENCE [LARGE SCALE GENOMIC DNA]</scope>
    <source>
        <strain evidence="2">ATCC BAA-888 / DSM 13862 / ZAS-9</strain>
    </source>
</reference>
<gene>
    <name evidence="1" type="ordered locus">TREAZ_0098</name>
</gene>
<evidence type="ECO:0000313" key="2">
    <source>
        <dbReference type="Proteomes" id="UP000009222"/>
    </source>
</evidence>
<reference evidence="2" key="1">
    <citation type="submission" date="2009-12" db="EMBL/GenBank/DDBJ databases">
        <title>Complete sequence of Treponema azotonutricium strain ZAS-9.</title>
        <authorList>
            <person name="Tetu S.G."/>
            <person name="Matson E."/>
            <person name="Ren Q."/>
            <person name="Seshadri R."/>
            <person name="Elbourne L."/>
            <person name="Hassan K.A."/>
            <person name="Durkin A."/>
            <person name="Radune D."/>
            <person name="Mohamoud Y."/>
            <person name="Shay R."/>
            <person name="Jin S."/>
            <person name="Zhang X."/>
            <person name="Lucey K."/>
            <person name="Ballor N.R."/>
            <person name="Ottesen E."/>
            <person name="Rosenthal R."/>
            <person name="Allen A."/>
            <person name="Leadbetter J.R."/>
            <person name="Paulsen I.T."/>
        </authorList>
    </citation>
    <scope>NUCLEOTIDE SEQUENCE [LARGE SCALE GENOMIC DNA]</scope>
    <source>
        <strain evidence="2">ATCC BAA-888 / DSM 13862 / ZAS-9</strain>
    </source>
</reference>
<dbReference type="InParanoid" id="F5YFH9"/>
<sequence length="203" mass="21712">MEIQVQELIDKIKKDGIESASEEAAKVKKDAQAEAAKIVEAARKEAADIIAKGKQDAERSEKAGVAALEQASRNLVLAFKGEIQTLLDKIVAQATAAAYGEDTLKVALPELLKAWAAKGGNVDVLLPEGDMKKLEAWFSKQLAADLKKGVELKADRNLGAGFRIANKDGSAYYDFSAEAVAELLSSYLNPRLAEILKTAAKGI</sequence>
<organism evidence="1 2">
    <name type="scientific">Leadbettera azotonutricia (strain ATCC BAA-888 / DSM 13862 / ZAS-9)</name>
    <name type="common">Treponema azotonutricium</name>
    <dbReference type="NCBI Taxonomy" id="545695"/>
    <lineage>
        <taxon>Bacteria</taxon>
        <taxon>Pseudomonadati</taxon>
        <taxon>Spirochaetota</taxon>
        <taxon>Spirochaetia</taxon>
        <taxon>Spirochaetales</taxon>
        <taxon>Breznakiellaceae</taxon>
        <taxon>Leadbettera</taxon>
    </lineage>
</organism>
<protein>
    <submittedName>
        <fullName evidence="1">ATP synthase, subunit E</fullName>
    </submittedName>
</protein>
<proteinExistence type="predicted"/>
<dbReference type="OrthoDB" id="1771105at2"/>
<dbReference type="AlphaFoldDB" id="F5YFH9"/>
<evidence type="ECO:0000313" key="1">
    <source>
        <dbReference type="EMBL" id="AEF82234.1"/>
    </source>
</evidence>
<keyword evidence="2" id="KW-1185">Reference proteome</keyword>
<dbReference type="Proteomes" id="UP000009222">
    <property type="component" value="Chromosome"/>
</dbReference>
<name>F5YFH9_LEAAZ</name>
<dbReference type="eggNOG" id="COG1390">
    <property type="taxonomic scope" value="Bacteria"/>
</dbReference>
<dbReference type="KEGG" id="taz:TREAZ_0098"/>
<dbReference type="EMBL" id="CP001841">
    <property type="protein sequence ID" value="AEF82234.1"/>
    <property type="molecule type" value="Genomic_DNA"/>
</dbReference>
<dbReference type="SUPFAM" id="SSF160527">
    <property type="entry name" value="V-type ATPase subunit E-like"/>
    <property type="match status" value="1"/>
</dbReference>
<accession>F5YFH9</accession>